<feature type="domain" description="HTH lysR-type" evidence="5">
    <location>
        <begin position="4"/>
        <end position="61"/>
    </location>
</feature>
<evidence type="ECO:0000256" key="4">
    <source>
        <dbReference type="ARBA" id="ARBA00023163"/>
    </source>
</evidence>
<dbReference type="SUPFAM" id="SSF53850">
    <property type="entry name" value="Periplasmic binding protein-like II"/>
    <property type="match status" value="1"/>
</dbReference>
<dbReference type="InterPro" id="IPR000847">
    <property type="entry name" value="LysR_HTH_N"/>
</dbReference>
<gene>
    <name evidence="6" type="ordered locus">Desti_1222</name>
</gene>
<dbReference type="CDD" id="cd05466">
    <property type="entry name" value="PBP2_LTTR_substrate"/>
    <property type="match status" value="1"/>
</dbReference>
<dbReference type="OrthoDB" id="5338251at2"/>
<dbReference type="Gene3D" id="1.10.10.10">
    <property type="entry name" value="Winged helix-like DNA-binding domain superfamily/Winged helix DNA-binding domain"/>
    <property type="match status" value="1"/>
</dbReference>
<dbReference type="SUPFAM" id="SSF46785">
    <property type="entry name" value="Winged helix' DNA-binding domain"/>
    <property type="match status" value="1"/>
</dbReference>
<dbReference type="Gene3D" id="3.40.190.10">
    <property type="entry name" value="Periplasmic binding protein-like II"/>
    <property type="match status" value="2"/>
</dbReference>
<dbReference type="AlphaFoldDB" id="I4C2Z4"/>
<dbReference type="Pfam" id="PF03466">
    <property type="entry name" value="LysR_substrate"/>
    <property type="match status" value="1"/>
</dbReference>
<dbReference type="InterPro" id="IPR036390">
    <property type="entry name" value="WH_DNA-bd_sf"/>
</dbReference>
<dbReference type="PANTHER" id="PTHR30126">
    <property type="entry name" value="HTH-TYPE TRANSCRIPTIONAL REGULATOR"/>
    <property type="match status" value="1"/>
</dbReference>
<dbReference type="PROSITE" id="PS50931">
    <property type="entry name" value="HTH_LYSR"/>
    <property type="match status" value="1"/>
</dbReference>
<dbReference type="GO" id="GO:0000976">
    <property type="term" value="F:transcription cis-regulatory region binding"/>
    <property type="evidence" value="ECO:0007669"/>
    <property type="project" value="TreeGrafter"/>
</dbReference>
<evidence type="ECO:0000256" key="2">
    <source>
        <dbReference type="ARBA" id="ARBA00023015"/>
    </source>
</evidence>
<organism evidence="6 7">
    <name type="scientific">Desulfomonile tiedjei (strain ATCC 49306 / DSM 6799 / DCB-1)</name>
    <dbReference type="NCBI Taxonomy" id="706587"/>
    <lineage>
        <taxon>Bacteria</taxon>
        <taxon>Pseudomonadati</taxon>
        <taxon>Thermodesulfobacteriota</taxon>
        <taxon>Desulfomonilia</taxon>
        <taxon>Desulfomonilales</taxon>
        <taxon>Desulfomonilaceae</taxon>
        <taxon>Desulfomonile</taxon>
    </lineage>
</organism>
<dbReference type="FunFam" id="1.10.10.10:FF:000001">
    <property type="entry name" value="LysR family transcriptional regulator"/>
    <property type="match status" value="1"/>
</dbReference>
<accession>I4C2Z4</accession>
<evidence type="ECO:0000313" key="7">
    <source>
        <dbReference type="Proteomes" id="UP000006055"/>
    </source>
</evidence>
<dbReference type="HOGENOM" id="CLU_039613_6_0_7"/>
<keyword evidence="2" id="KW-0805">Transcription regulation</keyword>
<dbReference type="KEGG" id="dti:Desti_1222"/>
<dbReference type="EMBL" id="CP003360">
    <property type="protein sequence ID" value="AFM23935.1"/>
    <property type="molecule type" value="Genomic_DNA"/>
</dbReference>
<proteinExistence type="inferred from homology"/>
<dbReference type="STRING" id="706587.Desti_1222"/>
<evidence type="ECO:0000313" key="6">
    <source>
        <dbReference type="EMBL" id="AFM23935.1"/>
    </source>
</evidence>
<keyword evidence="7" id="KW-1185">Reference proteome</keyword>
<dbReference type="PANTHER" id="PTHR30126:SF25">
    <property type="entry name" value="HTH-TYPE TRANSCRIPTIONAL REGULATOR METR"/>
    <property type="match status" value="1"/>
</dbReference>
<reference evidence="7" key="1">
    <citation type="submission" date="2012-06" db="EMBL/GenBank/DDBJ databases">
        <title>Complete sequence of chromosome of Desulfomonile tiedjei DSM 6799.</title>
        <authorList>
            <person name="Lucas S."/>
            <person name="Copeland A."/>
            <person name="Lapidus A."/>
            <person name="Glavina del Rio T."/>
            <person name="Dalin E."/>
            <person name="Tice H."/>
            <person name="Bruce D."/>
            <person name="Goodwin L."/>
            <person name="Pitluck S."/>
            <person name="Peters L."/>
            <person name="Ovchinnikova G."/>
            <person name="Zeytun A."/>
            <person name="Lu M."/>
            <person name="Kyrpides N."/>
            <person name="Mavromatis K."/>
            <person name="Ivanova N."/>
            <person name="Brettin T."/>
            <person name="Detter J.C."/>
            <person name="Han C."/>
            <person name="Larimer F."/>
            <person name="Land M."/>
            <person name="Hauser L."/>
            <person name="Markowitz V."/>
            <person name="Cheng J.-F."/>
            <person name="Hugenholtz P."/>
            <person name="Woyke T."/>
            <person name="Wu D."/>
            <person name="Spring S."/>
            <person name="Schroeder M."/>
            <person name="Brambilla E."/>
            <person name="Klenk H.-P."/>
            <person name="Eisen J.A."/>
        </authorList>
    </citation>
    <scope>NUCLEOTIDE SEQUENCE [LARGE SCALE GENOMIC DNA]</scope>
    <source>
        <strain evidence="7">ATCC 49306 / DSM 6799 / DCB-1</strain>
    </source>
</reference>
<keyword evidence="4" id="KW-0804">Transcription</keyword>
<dbReference type="GO" id="GO:0003700">
    <property type="term" value="F:DNA-binding transcription factor activity"/>
    <property type="evidence" value="ECO:0007669"/>
    <property type="project" value="InterPro"/>
</dbReference>
<dbReference type="eggNOG" id="COG0583">
    <property type="taxonomic scope" value="Bacteria"/>
</dbReference>
<dbReference type="InterPro" id="IPR005119">
    <property type="entry name" value="LysR_subst-bd"/>
</dbReference>
<dbReference type="PRINTS" id="PR00039">
    <property type="entry name" value="HTHLYSR"/>
</dbReference>
<evidence type="ECO:0000256" key="3">
    <source>
        <dbReference type="ARBA" id="ARBA00023125"/>
    </source>
</evidence>
<dbReference type="RefSeq" id="WP_014809087.1">
    <property type="nucleotide sequence ID" value="NC_018025.1"/>
</dbReference>
<comment type="similarity">
    <text evidence="1">Belongs to the LysR transcriptional regulatory family.</text>
</comment>
<dbReference type="Proteomes" id="UP000006055">
    <property type="component" value="Chromosome"/>
</dbReference>
<dbReference type="Pfam" id="PF00126">
    <property type="entry name" value="HTH_1"/>
    <property type="match status" value="1"/>
</dbReference>
<keyword evidence="3" id="KW-0238">DNA-binding</keyword>
<protein>
    <submittedName>
        <fullName evidence="6">Transcriptional regulator</fullName>
    </submittedName>
</protein>
<evidence type="ECO:0000256" key="1">
    <source>
        <dbReference type="ARBA" id="ARBA00009437"/>
    </source>
</evidence>
<sequence>MGILEIRHLRLIKALTETENLTRAAKKFHVSQPALSQQLRELEDRLGAVLFERTGKKMIVTRMGKLVRQAAEKVLTELDRVERDIAKAVHGETGTIRVGVHCVLSFQWLPGVMRKFNNMYPHVELVLNNSHTFIRDLKSDAFDLVITAFPIDHPQMTHVRLFEDEIVAVSSHSHPMSTKKTVHESDFEGVTMISLVEKSKDLLYQYYLAPAGIKIRQFMTIEQPQAIIDLVRSGFGIALFPRWSVKKFLKSGELCASSLGQGGVRLEWRAVYLKSKKFPVYQQEFLRLVADDPLATLLQQ</sequence>
<name>I4C2Z4_DESTA</name>
<evidence type="ECO:0000259" key="5">
    <source>
        <dbReference type="PROSITE" id="PS50931"/>
    </source>
</evidence>
<dbReference type="InterPro" id="IPR036388">
    <property type="entry name" value="WH-like_DNA-bd_sf"/>
</dbReference>